<proteinExistence type="predicted"/>
<reference evidence="1 2" key="1">
    <citation type="submission" date="2016-05" db="EMBL/GenBank/DDBJ databases">
        <title>Genome sequence of Pseudomonas stutzeri 273 and identification of the exopolysaccharide biosynthesis locus.</title>
        <authorList>
            <person name="Wu S."/>
            <person name="Sun C."/>
        </authorList>
    </citation>
    <scope>NUCLEOTIDE SEQUENCE [LARGE SCALE GENOMIC DNA]</scope>
    <source>
        <strain evidence="1 2">273</strain>
    </source>
</reference>
<dbReference type="EMBL" id="CP015641">
    <property type="protein sequence ID" value="ANF27416.1"/>
    <property type="molecule type" value="Genomic_DNA"/>
</dbReference>
<dbReference type="AlphaFoldDB" id="A0A172WVJ1"/>
<sequence length="421" mass="46390">MSFGDGSANWPIPLNKLGSMADSGKHSMSRSMLVGRLITALSISLLLAGCAGTERLDTAMATINRDYSRLQDEALLLNIVRRSVSLPAHFTTVTTIRGRSRLSAGANLTLPFGGDAPSDFSFNPHMAIEQGPGFDVSTQDNQEFYRGYVAPISTTSLAFMLRQDYAPELILSLFLESVHFQGPNGTERFYNNPSKISDFKRFQQVVSRLVDQGITMESAFLVSRYGPELELKQAPSIDQLISARKENLAVSTRGNNRYQLTESVESARFCFVRPQENLFKLARCKLESRKEFQLGDPDFFGSVGGGRVYFEAEGIGKVELHTRSLAEVFDYLGECVREQEANGTLLTVRTHAGQQPIIRVEQGMTMNAMVRAEFAGDEYWIPKGPDGGQSGAVLSMVSQLLAQAQSVEDMPINNTINLIGQ</sequence>
<protein>
    <submittedName>
        <fullName evidence="1">Uncharacterized protein</fullName>
    </submittedName>
</protein>
<evidence type="ECO:0000313" key="2">
    <source>
        <dbReference type="Proteomes" id="UP000077787"/>
    </source>
</evidence>
<name>A0A172WVJ1_STUST</name>
<gene>
    <name evidence="1" type="ORF">PS273GM_20915</name>
</gene>
<evidence type="ECO:0000313" key="1">
    <source>
        <dbReference type="EMBL" id="ANF27416.1"/>
    </source>
</evidence>
<accession>A0A172WVJ1</accession>
<organism evidence="1 2">
    <name type="scientific">Stutzerimonas stutzeri</name>
    <name type="common">Pseudomonas stutzeri</name>
    <dbReference type="NCBI Taxonomy" id="316"/>
    <lineage>
        <taxon>Bacteria</taxon>
        <taxon>Pseudomonadati</taxon>
        <taxon>Pseudomonadota</taxon>
        <taxon>Gammaproteobacteria</taxon>
        <taxon>Pseudomonadales</taxon>
        <taxon>Pseudomonadaceae</taxon>
        <taxon>Stutzerimonas</taxon>
    </lineage>
</organism>
<dbReference type="Proteomes" id="UP000077787">
    <property type="component" value="Chromosome"/>
</dbReference>